<dbReference type="GO" id="GO:0003955">
    <property type="term" value="F:NAD(P)H dehydrogenase (quinone) activity"/>
    <property type="evidence" value="ECO:0007669"/>
    <property type="project" value="TreeGrafter"/>
</dbReference>
<dbReference type="PANTHER" id="PTHR30546">
    <property type="entry name" value="FLAVODOXIN-RELATED PROTEIN WRBA-RELATED"/>
    <property type="match status" value="1"/>
</dbReference>
<dbReference type="Gene3D" id="3.40.50.360">
    <property type="match status" value="1"/>
</dbReference>
<dbReference type="AlphaFoldDB" id="A0A7G9WJK4"/>
<dbReference type="KEGG" id="caml:H6X83_04340"/>
<dbReference type="GO" id="GO:0016020">
    <property type="term" value="C:membrane"/>
    <property type="evidence" value="ECO:0007669"/>
    <property type="project" value="TreeGrafter"/>
</dbReference>
<dbReference type="PROSITE" id="PS00201">
    <property type="entry name" value="FLAVODOXIN"/>
    <property type="match status" value="1"/>
</dbReference>
<dbReference type="InterPro" id="IPR008254">
    <property type="entry name" value="Flavodoxin/NO_synth"/>
</dbReference>
<proteinExistence type="predicted"/>
<name>A0A7G9WJK4_9FIRM</name>
<keyword evidence="3" id="KW-1185">Reference proteome</keyword>
<dbReference type="EMBL" id="CP060696">
    <property type="protein sequence ID" value="QNO18866.1"/>
    <property type="molecule type" value="Genomic_DNA"/>
</dbReference>
<feature type="domain" description="Flavodoxin-like" evidence="1">
    <location>
        <begin position="3"/>
        <end position="153"/>
    </location>
</feature>
<dbReference type="InterPro" id="IPR029039">
    <property type="entry name" value="Flavoprotein-like_sf"/>
</dbReference>
<organism evidence="2 3">
    <name type="scientific">Caproicibacterium amylolyticum</name>
    <dbReference type="NCBI Taxonomy" id="2766537"/>
    <lineage>
        <taxon>Bacteria</taxon>
        <taxon>Bacillati</taxon>
        <taxon>Bacillota</taxon>
        <taxon>Clostridia</taxon>
        <taxon>Eubacteriales</taxon>
        <taxon>Oscillospiraceae</taxon>
        <taxon>Caproicibacterium</taxon>
    </lineage>
</organism>
<dbReference type="GO" id="GO:0010181">
    <property type="term" value="F:FMN binding"/>
    <property type="evidence" value="ECO:0007669"/>
    <property type="project" value="InterPro"/>
</dbReference>
<dbReference type="Proteomes" id="UP000516046">
    <property type="component" value="Chromosome"/>
</dbReference>
<evidence type="ECO:0000313" key="3">
    <source>
        <dbReference type="Proteomes" id="UP000516046"/>
    </source>
</evidence>
<dbReference type="RefSeq" id="WP_212507935.1">
    <property type="nucleotide sequence ID" value="NZ_CP060696.1"/>
</dbReference>
<accession>A0A7G9WJK4</accession>
<dbReference type="InterPro" id="IPR001226">
    <property type="entry name" value="Flavodoxin_CS"/>
</dbReference>
<dbReference type="SUPFAM" id="SSF52218">
    <property type="entry name" value="Flavoproteins"/>
    <property type="match status" value="1"/>
</dbReference>
<dbReference type="Pfam" id="PF00258">
    <property type="entry name" value="Flavodoxin_1"/>
    <property type="match status" value="1"/>
</dbReference>
<dbReference type="PANTHER" id="PTHR30546:SF23">
    <property type="entry name" value="FLAVOPROTEIN-LIKE PROTEIN YCP4-RELATED"/>
    <property type="match status" value="1"/>
</dbReference>
<dbReference type="PROSITE" id="PS50902">
    <property type="entry name" value="FLAVODOXIN_LIKE"/>
    <property type="match status" value="1"/>
</dbReference>
<evidence type="ECO:0000259" key="1">
    <source>
        <dbReference type="PROSITE" id="PS50902"/>
    </source>
</evidence>
<protein>
    <submittedName>
        <fullName evidence="2">Flavodoxin domain-containing protein</fullName>
    </submittedName>
</protein>
<dbReference type="GO" id="GO:0009055">
    <property type="term" value="F:electron transfer activity"/>
    <property type="evidence" value="ECO:0007669"/>
    <property type="project" value="InterPro"/>
</dbReference>
<sequence>MKAAVLYFSKGGHTKKMAEAVAEGMRMVAGVQAEIFPLDSIDAEFLKESKAVVFGTPTYYANTCWQVKKWFDESWETDLSGKLGGAFATADYAQGGADVALQTVLSHLLVKGMLVYSGGSALGQPYIHLGPVCSKETFEQSRPLYVTFGERIAQKAQELFAKQKS</sequence>
<gene>
    <name evidence="2" type="ORF">H6X83_04340</name>
</gene>
<evidence type="ECO:0000313" key="2">
    <source>
        <dbReference type="EMBL" id="QNO18866.1"/>
    </source>
</evidence>
<reference evidence="2 3" key="1">
    <citation type="submission" date="2020-08" db="EMBL/GenBank/DDBJ databases">
        <authorList>
            <person name="Ren C."/>
            <person name="Gu Y."/>
            <person name="Xu Y."/>
        </authorList>
    </citation>
    <scope>NUCLEOTIDE SEQUENCE [LARGE SCALE GENOMIC DNA]</scope>
    <source>
        <strain evidence="2 3">LBM18003</strain>
    </source>
</reference>